<evidence type="ECO:0000313" key="2">
    <source>
        <dbReference type="EMBL" id="BAL58492.1"/>
    </source>
</evidence>
<reference evidence="2" key="1">
    <citation type="journal article" date="2005" name="Environ. Microbiol.">
        <title>Genetic and functional properties of uncultivated thermophilic crenarchaeotes from a subsurface gold mine as revealed by analysis of genome fragments.</title>
        <authorList>
            <person name="Nunoura T."/>
            <person name="Hirayama H."/>
            <person name="Takami H."/>
            <person name="Oida H."/>
            <person name="Nishi S."/>
            <person name="Shimamura S."/>
            <person name="Suzuki Y."/>
            <person name="Inagaki F."/>
            <person name="Takai K."/>
            <person name="Nealson K.H."/>
            <person name="Horikoshi K."/>
        </authorList>
    </citation>
    <scope>NUCLEOTIDE SEQUENCE</scope>
</reference>
<accession>H5SQX5</accession>
<evidence type="ECO:0000256" key="1">
    <source>
        <dbReference type="SAM" id="Phobius"/>
    </source>
</evidence>
<feature type="transmembrane region" description="Helical" evidence="1">
    <location>
        <begin position="70"/>
        <end position="89"/>
    </location>
</feature>
<reference evidence="2" key="2">
    <citation type="journal article" date="2012" name="PLoS ONE">
        <title>A Deeply Branching Thermophilic Bacterium with an Ancient Acetyl-CoA Pathway Dominates a Subsurface Ecosystem.</title>
        <authorList>
            <person name="Takami H."/>
            <person name="Noguchi H."/>
            <person name="Takaki Y."/>
            <person name="Uchiyama I."/>
            <person name="Toyoda A."/>
            <person name="Nishi S."/>
            <person name="Chee G.-J."/>
            <person name="Arai W."/>
            <person name="Nunoura T."/>
            <person name="Itoh T."/>
            <person name="Hattori M."/>
            <person name="Takai K."/>
        </authorList>
    </citation>
    <scope>NUCLEOTIDE SEQUENCE</scope>
</reference>
<gene>
    <name evidence="2" type="ORF">HGMM_OP2C042</name>
</gene>
<sequence length="167" mass="18147">MSVPKIVLFLVGCAGTLTVFALVWPLVAPTYAQLQIFCVQPWLSSELRLTIDSEGIAVSRGEKFLTQREFLSFGGLGLTLALWLMTPGLSWKRRVLWTVLGLGVLFLWHLLALRGLIAFAEALEAQSAGGLMALLYSVIAVGDWIVPVVLWGAVLLAYRFKGSGASP</sequence>
<feature type="transmembrane region" description="Helical" evidence="1">
    <location>
        <begin position="95"/>
        <end position="119"/>
    </location>
</feature>
<keyword evidence="1" id="KW-0472">Membrane</keyword>
<feature type="transmembrane region" description="Helical" evidence="1">
    <location>
        <begin position="131"/>
        <end position="158"/>
    </location>
</feature>
<name>H5SQX5_ACEAU</name>
<dbReference type="AlphaFoldDB" id="H5SQX5"/>
<keyword evidence="1" id="KW-0812">Transmembrane</keyword>
<dbReference type="EMBL" id="AP011801">
    <property type="protein sequence ID" value="BAL58492.1"/>
    <property type="molecule type" value="Genomic_DNA"/>
</dbReference>
<feature type="transmembrane region" description="Helical" evidence="1">
    <location>
        <begin position="6"/>
        <end position="27"/>
    </location>
</feature>
<keyword evidence="1" id="KW-1133">Transmembrane helix</keyword>
<organism evidence="2">
    <name type="scientific">Acetithermum autotrophicum</name>
    <dbReference type="NCBI Taxonomy" id="1446466"/>
    <lineage>
        <taxon>Bacteria</taxon>
        <taxon>Candidatus Bipolaricaulota</taxon>
        <taxon>Candidatus Acetithermum</taxon>
    </lineage>
</organism>
<proteinExistence type="predicted"/>
<protein>
    <submittedName>
        <fullName evidence="2">Uncharacterized protein</fullName>
    </submittedName>
</protein>